<dbReference type="GO" id="GO:0140767">
    <property type="term" value="F:enzyme-substrate adaptor activity"/>
    <property type="evidence" value="ECO:0007669"/>
    <property type="project" value="UniProtKB-ARBA"/>
</dbReference>
<dbReference type="AlphaFoldDB" id="A0A1X7QXB6"/>
<dbReference type="GO" id="GO:0031588">
    <property type="term" value="C:nucleotide-activated protein kinase complex"/>
    <property type="evidence" value="ECO:0007669"/>
    <property type="project" value="TreeGrafter"/>
</dbReference>
<proteinExistence type="inferred from homology"/>
<name>A0A1X7QXB6_9SACH</name>
<dbReference type="GO" id="GO:0004674">
    <property type="term" value="F:protein serine/threonine kinase activity"/>
    <property type="evidence" value="ECO:0007669"/>
    <property type="project" value="UniProtKB-KW"/>
</dbReference>
<dbReference type="InterPro" id="IPR006828">
    <property type="entry name" value="ASC_dom"/>
</dbReference>
<protein>
    <submittedName>
        <fullName evidence="7">Similar to Saccharomyces cerevisiae YGL208W SIP2 One of three beta subunits of the Snf1 serine/threonine protein kinase complex involved in the response to glucose starvation</fullName>
    </submittedName>
</protein>
<evidence type="ECO:0000256" key="5">
    <source>
        <dbReference type="SAM" id="MobiDB-lite"/>
    </source>
</evidence>
<keyword evidence="4" id="KW-0597">Phosphoprotein</keyword>
<evidence type="ECO:0000256" key="2">
    <source>
        <dbReference type="ARBA" id="ARBA00010926"/>
    </source>
</evidence>
<dbReference type="GO" id="GO:0043254">
    <property type="term" value="P:regulation of protein-containing complex assembly"/>
    <property type="evidence" value="ECO:0007669"/>
    <property type="project" value="UniProtKB-ARBA"/>
</dbReference>
<dbReference type="PANTHER" id="PTHR10343">
    <property type="entry name" value="5'-AMP-ACTIVATED PROTEIN KINASE , BETA SUBUNIT"/>
    <property type="match status" value="1"/>
</dbReference>
<dbReference type="Gene3D" id="6.20.250.60">
    <property type="match status" value="1"/>
</dbReference>
<evidence type="ECO:0000313" key="8">
    <source>
        <dbReference type="Proteomes" id="UP000196158"/>
    </source>
</evidence>
<dbReference type="EMBL" id="FXLY01000002">
    <property type="protein sequence ID" value="SMN18073.1"/>
    <property type="molecule type" value="Genomic_DNA"/>
</dbReference>
<feature type="region of interest" description="Disordered" evidence="5">
    <location>
        <begin position="238"/>
        <end position="258"/>
    </location>
</feature>
<feature type="compositionally biased region" description="Low complexity" evidence="5">
    <location>
        <begin position="78"/>
        <end position="92"/>
    </location>
</feature>
<dbReference type="InterPro" id="IPR050827">
    <property type="entry name" value="CRP1_MDG1_kinase"/>
</dbReference>
<feature type="compositionally biased region" description="Acidic residues" evidence="5">
    <location>
        <begin position="245"/>
        <end position="258"/>
    </location>
</feature>
<dbReference type="Pfam" id="PF04739">
    <property type="entry name" value="AMPKBI"/>
    <property type="match status" value="1"/>
</dbReference>
<evidence type="ECO:0000256" key="1">
    <source>
        <dbReference type="ARBA" id="ARBA00004496"/>
    </source>
</evidence>
<dbReference type="GO" id="GO:0005737">
    <property type="term" value="C:cytoplasm"/>
    <property type="evidence" value="ECO:0007669"/>
    <property type="project" value="UniProtKB-SubCell"/>
</dbReference>
<dbReference type="Proteomes" id="UP000196158">
    <property type="component" value="Unassembled WGS sequence"/>
</dbReference>
<dbReference type="OrthoDB" id="4063123at2759"/>
<dbReference type="SUPFAM" id="SSF81296">
    <property type="entry name" value="E set domains"/>
    <property type="match status" value="1"/>
</dbReference>
<gene>
    <name evidence="7" type="ORF">KASA_0Q04840G</name>
</gene>
<dbReference type="GO" id="GO:0007165">
    <property type="term" value="P:signal transduction"/>
    <property type="evidence" value="ECO:0007669"/>
    <property type="project" value="UniProtKB-ARBA"/>
</dbReference>
<dbReference type="GO" id="GO:0019901">
    <property type="term" value="F:protein kinase binding"/>
    <property type="evidence" value="ECO:0007669"/>
    <property type="project" value="TreeGrafter"/>
</dbReference>
<dbReference type="FunFam" id="2.60.40.10:FF:000562">
    <property type="entry name" value="Snf1 kinase complex beta-subunit Gal83"/>
    <property type="match status" value="1"/>
</dbReference>
<evidence type="ECO:0000259" key="6">
    <source>
        <dbReference type="SMART" id="SM01010"/>
    </source>
</evidence>
<dbReference type="PANTHER" id="PTHR10343:SF84">
    <property type="entry name" value="5'-AMP-ACTIVATED PROTEIN KINASE SUBUNIT BETA-1"/>
    <property type="match status" value="1"/>
</dbReference>
<feature type="region of interest" description="Disordered" evidence="5">
    <location>
        <begin position="72"/>
        <end position="96"/>
    </location>
</feature>
<dbReference type="InterPro" id="IPR014756">
    <property type="entry name" value="Ig_E-set"/>
</dbReference>
<dbReference type="GO" id="GO:0001403">
    <property type="term" value="P:invasive growth in response to glucose limitation"/>
    <property type="evidence" value="ECO:0007669"/>
    <property type="project" value="UniProtKB-ARBA"/>
</dbReference>
<dbReference type="SMART" id="SM01010">
    <property type="entry name" value="AMPKBI"/>
    <property type="match status" value="1"/>
</dbReference>
<evidence type="ECO:0000256" key="3">
    <source>
        <dbReference type="ARBA" id="ARBA00022490"/>
    </source>
</evidence>
<comment type="similarity">
    <text evidence="2">Belongs to the 5'-AMP-activated protein kinase beta subunit family.</text>
</comment>
<sequence length="417" mass="47183">MDNSIGSNTSSLADNTIGSNSFTKDFSDLMAELKGGNRNSSKLSGSSSLILGDEEVMDKIFEDSDESISNELTEDVRSVASSRSSDFNNNNDDYNDLDEERNQIIEIDDENKNSIDDSEDIAMESESDTGITNSMENNLDLNSKKEKRKMVPVDIVWEQGGDKVYVTGSFTGWTKMIGLLPIPNKNGILHIRLRLPPGVHRFRFVVDNELRYSDFLPTATDQMGNFVNYLEVRPTDSTEFTSHLDDDDDDDDDTEEIKEQDDVSDFKIKKMSRQSRIALKIKNEPDNVGDGFTRFYDEELKEPELEYTNKLPSIFTDPRIMEKYYTKLDYERTKNRSGGMLPAQLPPHLEYAILNDFPNIASTTNEIAHGGSLHTSNHVVLNHLLTSSIKHGTLGLATAVRYKDKYITQVYYSPIKK</sequence>
<dbReference type="InterPro" id="IPR037256">
    <property type="entry name" value="ASC_dom_sf"/>
</dbReference>
<reference evidence="7 8" key="1">
    <citation type="submission" date="2017-04" db="EMBL/GenBank/DDBJ databases">
        <authorList>
            <person name="Afonso C.L."/>
            <person name="Miller P.J."/>
            <person name="Scott M.A."/>
            <person name="Spackman E."/>
            <person name="Goraichik I."/>
            <person name="Dimitrov K.M."/>
            <person name="Suarez D.L."/>
            <person name="Swayne D.E."/>
        </authorList>
    </citation>
    <scope>NUCLEOTIDE SEQUENCE [LARGE SCALE GENOMIC DNA]</scope>
</reference>
<feature type="domain" description="Association with the SNF1 complex (ASC)" evidence="6">
    <location>
        <begin position="300"/>
        <end position="415"/>
    </location>
</feature>
<comment type="subcellular location">
    <subcellularLocation>
        <location evidence="1">Cytoplasm</location>
    </subcellularLocation>
</comment>
<accession>A0A1X7QXB6</accession>
<dbReference type="InterPro" id="IPR032640">
    <property type="entry name" value="AMPK1_CBM"/>
</dbReference>
<dbReference type="STRING" id="1789683.A0A1X7QXB6"/>
<dbReference type="InterPro" id="IPR013783">
    <property type="entry name" value="Ig-like_fold"/>
</dbReference>
<keyword evidence="7" id="KW-0808">Transferase</keyword>
<dbReference type="Gene3D" id="2.60.40.10">
    <property type="entry name" value="Immunoglobulins"/>
    <property type="match status" value="1"/>
</dbReference>
<keyword evidence="7" id="KW-0723">Serine/threonine-protein kinase</keyword>
<organism evidence="7 8">
    <name type="scientific">Maudiozyma saulgeensis</name>
    <dbReference type="NCBI Taxonomy" id="1789683"/>
    <lineage>
        <taxon>Eukaryota</taxon>
        <taxon>Fungi</taxon>
        <taxon>Dikarya</taxon>
        <taxon>Ascomycota</taxon>
        <taxon>Saccharomycotina</taxon>
        <taxon>Saccharomycetes</taxon>
        <taxon>Saccharomycetales</taxon>
        <taxon>Saccharomycetaceae</taxon>
        <taxon>Maudiozyma</taxon>
    </lineage>
</organism>
<keyword evidence="7" id="KW-0418">Kinase</keyword>
<keyword evidence="3" id="KW-0963">Cytoplasm</keyword>
<dbReference type="GO" id="GO:0005634">
    <property type="term" value="C:nucleus"/>
    <property type="evidence" value="ECO:0007669"/>
    <property type="project" value="TreeGrafter"/>
</dbReference>
<evidence type="ECO:0000256" key="4">
    <source>
        <dbReference type="ARBA" id="ARBA00022553"/>
    </source>
</evidence>
<dbReference type="CDD" id="cd02859">
    <property type="entry name" value="E_set_AMPKbeta_like_N"/>
    <property type="match status" value="1"/>
</dbReference>
<keyword evidence="8" id="KW-1185">Reference proteome</keyword>
<evidence type="ECO:0000313" key="7">
    <source>
        <dbReference type="EMBL" id="SMN18073.1"/>
    </source>
</evidence>
<dbReference type="Pfam" id="PF16561">
    <property type="entry name" value="AMPK1_CBM"/>
    <property type="match status" value="1"/>
</dbReference>
<dbReference type="SUPFAM" id="SSF160219">
    <property type="entry name" value="AMPKBI-like"/>
    <property type="match status" value="1"/>
</dbReference>